<feature type="region of interest" description="Disordered" evidence="1">
    <location>
        <begin position="146"/>
        <end position="201"/>
    </location>
</feature>
<dbReference type="Proteomes" id="UP001281761">
    <property type="component" value="Unassembled WGS sequence"/>
</dbReference>
<comment type="caution">
    <text evidence="2">The sequence shown here is derived from an EMBL/GenBank/DDBJ whole genome shotgun (WGS) entry which is preliminary data.</text>
</comment>
<name>A0ABQ9YDI6_9EUKA</name>
<gene>
    <name evidence="2" type="ORF">BLNAU_3263</name>
</gene>
<protein>
    <submittedName>
        <fullName evidence="2">Uncharacterized protein</fullName>
    </submittedName>
</protein>
<proteinExistence type="predicted"/>
<feature type="compositionally biased region" description="Basic and acidic residues" evidence="1">
    <location>
        <begin position="157"/>
        <end position="179"/>
    </location>
</feature>
<accession>A0ABQ9YDI6</accession>
<evidence type="ECO:0000313" key="3">
    <source>
        <dbReference type="Proteomes" id="UP001281761"/>
    </source>
</evidence>
<sequence>MHSTHTSYIDSDLSRRPDAGRVWESAVWIQARNGDAELAVWSSERVAERIGGGWSGEWDGEHQSGVPLAGVSVDVWVSPDGRGVRGKDGDGTGSASVEVEHIIARLGREKKEEKEKEEWEEMVRVSEAEHKRQIVHVGNHVRAFLRSLSDEGTDQNTKIEETTKEEQGKEKDQGNEGEARTLPLSNSPSPHSSMVGGSECNDRRFSGSVLFSDGLSRDEQMESLRRVGRTATVAQVSSTELEQTLLSMETESQRMMWSAEFVNPVFATNDFVPIGIEFVG</sequence>
<dbReference type="EMBL" id="JARBJD010000014">
    <property type="protein sequence ID" value="KAK2961826.1"/>
    <property type="molecule type" value="Genomic_DNA"/>
</dbReference>
<evidence type="ECO:0000313" key="2">
    <source>
        <dbReference type="EMBL" id="KAK2961826.1"/>
    </source>
</evidence>
<reference evidence="2 3" key="1">
    <citation type="journal article" date="2022" name="bioRxiv">
        <title>Genomics of Preaxostyla Flagellates Illuminates Evolutionary Transitions and the Path Towards Mitochondrial Loss.</title>
        <authorList>
            <person name="Novak L.V.F."/>
            <person name="Treitli S.C."/>
            <person name="Pyrih J."/>
            <person name="Halakuc P."/>
            <person name="Pipaliya S.V."/>
            <person name="Vacek V."/>
            <person name="Brzon O."/>
            <person name="Soukal P."/>
            <person name="Eme L."/>
            <person name="Dacks J.B."/>
            <person name="Karnkowska A."/>
            <person name="Elias M."/>
            <person name="Hampl V."/>
        </authorList>
    </citation>
    <scope>NUCLEOTIDE SEQUENCE [LARGE SCALE GENOMIC DNA]</scope>
    <source>
        <strain evidence="2">NAU3</strain>
        <tissue evidence="2">Gut</tissue>
    </source>
</reference>
<evidence type="ECO:0000256" key="1">
    <source>
        <dbReference type="SAM" id="MobiDB-lite"/>
    </source>
</evidence>
<feature type="compositionally biased region" description="Low complexity" evidence="1">
    <location>
        <begin position="182"/>
        <end position="193"/>
    </location>
</feature>
<organism evidence="2 3">
    <name type="scientific">Blattamonas nauphoetae</name>
    <dbReference type="NCBI Taxonomy" id="2049346"/>
    <lineage>
        <taxon>Eukaryota</taxon>
        <taxon>Metamonada</taxon>
        <taxon>Preaxostyla</taxon>
        <taxon>Oxymonadida</taxon>
        <taxon>Blattamonas</taxon>
    </lineage>
</organism>
<keyword evidence="3" id="KW-1185">Reference proteome</keyword>